<dbReference type="OrthoDB" id="3579011at2"/>
<name>A0A367XYC3_9MICO</name>
<dbReference type="AlphaFoldDB" id="A0A367XYC3"/>
<evidence type="ECO:0000313" key="2">
    <source>
        <dbReference type="EMBL" id="RCK58626.1"/>
    </source>
</evidence>
<dbReference type="EMBL" id="QORO01000003">
    <property type="protein sequence ID" value="RCK58626.1"/>
    <property type="molecule type" value="Genomic_DNA"/>
</dbReference>
<dbReference type="Pfam" id="PF22289">
    <property type="entry name" value="DmmA-like_C"/>
    <property type="match status" value="1"/>
</dbReference>
<sequence>MTLLAPPAATHSNAPRGEEMTALASAKSVIIVRCDGDRFPVLVPTVPVTQVSVRSIGADVDLRELRAALEDARMGVRFAIVGPERSVYAARAEIRRAGGLDSEIAIRVTERDARVVLCAHCRERTPLDGPTGSIVVCAGCGTALLANEHFSRAHAAYLAHKVDAETAP</sequence>
<organism evidence="2 3">
    <name type="scientific">Microbacterium sorbitolivorans</name>
    <dbReference type="NCBI Taxonomy" id="1867410"/>
    <lineage>
        <taxon>Bacteria</taxon>
        <taxon>Bacillati</taxon>
        <taxon>Actinomycetota</taxon>
        <taxon>Actinomycetes</taxon>
        <taxon>Micrococcales</taxon>
        <taxon>Microbacteriaceae</taxon>
        <taxon>Microbacterium</taxon>
    </lineage>
</organism>
<dbReference type="RefSeq" id="WP_114118229.1">
    <property type="nucleotide sequence ID" value="NZ_BMHU01000002.1"/>
</dbReference>
<protein>
    <recommendedName>
        <fullName evidence="1">Dimethylamine monooxygenase subunit DmmA-like C-terminal domain-containing protein</fullName>
    </recommendedName>
</protein>
<dbReference type="InterPro" id="IPR048037">
    <property type="entry name" value="DmmA-like_C"/>
</dbReference>
<dbReference type="NCBIfam" id="NF041259">
    <property type="entry name" value="mono_DmmA_fam"/>
    <property type="match status" value="1"/>
</dbReference>
<reference evidence="2 3" key="1">
    <citation type="submission" date="2018-07" db="EMBL/GenBank/DDBJ databases">
        <title>Microbacterium endoborsara sp. nov., a novel actinobacterium isolated from Borszczowia aralocaspica.</title>
        <authorList>
            <person name="An D."/>
        </authorList>
    </citation>
    <scope>NUCLEOTIDE SEQUENCE [LARGE SCALE GENOMIC DNA]</scope>
    <source>
        <strain evidence="2 3">C1.15228</strain>
    </source>
</reference>
<proteinExistence type="predicted"/>
<feature type="domain" description="Dimethylamine monooxygenase subunit DmmA-like C-terminal" evidence="1">
    <location>
        <begin position="116"/>
        <end position="159"/>
    </location>
</feature>
<evidence type="ECO:0000259" key="1">
    <source>
        <dbReference type="Pfam" id="PF22289"/>
    </source>
</evidence>
<evidence type="ECO:0000313" key="3">
    <source>
        <dbReference type="Proteomes" id="UP000253508"/>
    </source>
</evidence>
<dbReference type="Proteomes" id="UP000253508">
    <property type="component" value="Unassembled WGS sequence"/>
</dbReference>
<gene>
    <name evidence="2" type="ORF">DTO57_10750</name>
</gene>
<accession>A0A367XYC3</accession>
<comment type="caution">
    <text evidence="2">The sequence shown here is derived from an EMBL/GenBank/DDBJ whole genome shotgun (WGS) entry which is preliminary data.</text>
</comment>
<keyword evidence="3" id="KW-1185">Reference proteome</keyword>